<gene>
    <name evidence="5" type="ORF">CCH79_00018624</name>
</gene>
<dbReference type="PANTHER" id="PTHR25465:SF5">
    <property type="entry name" value="E3 UBIQUITIN_ISG15 LIGASE TRIM25-RELATED"/>
    <property type="match status" value="1"/>
</dbReference>
<dbReference type="EMBL" id="NHOQ01001548">
    <property type="protein sequence ID" value="PWA24019.1"/>
    <property type="molecule type" value="Genomic_DNA"/>
</dbReference>
<keyword evidence="1" id="KW-0479">Metal-binding</keyword>
<sequence length="146" mass="16402">MDSKLLQLITVMLDLLLAFSLVLKLVEDLKKTGLQAAPADHCYAGPEDIACDVCTGRKMKAVKSCLTCPPSNCENHLQPHYDAPPLQKLILANPSKNLQQNICSCHDEVRKIFCRLSVISAYWMNMESLKWVSSCHNQKQRTELDS</sequence>
<evidence type="ECO:0000256" key="4">
    <source>
        <dbReference type="SAM" id="SignalP"/>
    </source>
</evidence>
<evidence type="ECO:0000256" key="3">
    <source>
        <dbReference type="ARBA" id="ARBA00022833"/>
    </source>
</evidence>
<dbReference type="AlphaFoldDB" id="A0A315VLN1"/>
<comment type="caution">
    <text evidence="5">The sequence shown here is derived from an EMBL/GenBank/DDBJ whole genome shotgun (WGS) entry which is preliminary data.</text>
</comment>
<keyword evidence="6" id="KW-1185">Reference proteome</keyword>
<proteinExistence type="predicted"/>
<feature type="signal peptide" evidence="4">
    <location>
        <begin position="1"/>
        <end position="24"/>
    </location>
</feature>
<name>A0A315VLN1_GAMAF</name>
<dbReference type="Gene3D" id="4.10.830.40">
    <property type="match status" value="1"/>
</dbReference>
<dbReference type="Proteomes" id="UP000250572">
    <property type="component" value="Unassembled WGS sequence"/>
</dbReference>
<dbReference type="GO" id="GO:0008270">
    <property type="term" value="F:zinc ion binding"/>
    <property type="evidence" value="ECO:0007669"/>
    <property type="project" value="UniProtKB-KW"/>
</dbReference>
<evidence type="ECO:0000313" key="5">
    <source>
        <dbReference type="EMBL" id="PWA24019.1"/>
    </source>
</evidence>
<keyword evidence="2" id="KW-0863">Zinc-finger</keyword>
<keyword evidence="4" id="KW-0732">Signal</keyword>
<feature type="chain" id="PRO_5016389213" description="TNFR-Cys domain-containing protein" evidence="4">
    <location>
        <begin position="25"/>
        <end position="146"/>
    </location>
</feature>
<keyword evidence="3" id="KW-0862">Zinc</keyword>
<evidence type="ECO:0000313" key="6">
    <source>
        <dbReference type="Proteomes" id="UP000250572"/>
    </source>
</evidence>
<reference evidence="5 6" key="1">
    <citation type="journal article" date="2018" name="G3 (Bethesda)">
        <title>A High-Quality Reference Genome for the Invasive Mosquitofish Gambusia affinis Using a Chicago Library.</title>
        <authorList>
            <person name="Hoffberg S.L."/>
            <person name="Troendle N.J."/>
            <person name="Glenn T.C."/>
            <person name="Mahmud O."/>
            <person name="Louha S."/>
            <person name="Chalopin D."/>
            <person name="Bennetzen J.L."/>
            <person name="Mauricio R."/>
        </authorList>
    </citation>
    <scope>NUCLEOTIDE SEQUENCE [LARGE SCALE GENOMIC DNA]</scope>
    <source>
        <strain evidence="5">NE01/NJP1002.9</strain>
        <tissue evidence="5">Muscle</tissue>
    </source>
</reference>
<evidence type="ECO:0000256" key="1">
    <source>
        <dbReference type="ARBA" id="ARBA00022723"/>
    </source>
</evidence>
<accession>A0A315VLN1</accession>
<dbReference type="PANTHER" id="PTHR25465">
    <property type="entry name" value="B-BOX DOMAIN CONTAINING"/>
    <property type="match status" value="1"/>
</dbReference>
<evidence type="ECO:0008006" key="7">
    <source>
        <dbReference type="Google" id="ProtNLM"/>
    </source>
</evidence>
<organism evidence="5 6">
    <name type="scientific">Gambusia affinis</name>
    <name type="common">Western mosquitofish</name>
    <name type="synonym">Heterandria affinis</name>
    <dbReference type="NCBI Taxonomy" id="33528"/>
    <lineage>
        <taxon>Eukaryota</taxon>
        <taxon>Metazoa</taxon>
        <taxon>Chordata</taxon>
        <taxon>Craniata</taxon>
        <taxon>Vertebrata</taxon>
        <taxon>Euteleostomi</taxon>
        <taxon>Actinopterygii</taxon>
        <taxon>Neopterygii</taxon>
        <taxon>Teleostei</taxon>
        <taxon>Neoteleostei</taxon>
        <taxon>Acanthomorphata</taxon>
        <taxon>Ovalentaria</taxon>
        <taxon>Atherinomorphae</taxon>
        <taxon>Cyprinodontiformes</taxon>
        <taxon>Poeciliidae</taxon>
        <taxon>Poeciliinae</taxon>
        <taxon>Gambusia</taxon>
    </lineage>
</organism>
<protein>
    <recommendedName>
        <fullName evidence="7">TNFR-Cys domain-containing protein</fullName>
    </recommendedName>
</protein>
<dbReference type="InterPro" id="IPR051051">
    <property type="entry name" value="E3_ubiq-ligase_TRIM/RNF"/>
</dbReference>
<evidence type="ECO:0000256" key="2">
    <source>
        <dbReference type="ARBA" id="ARBA00022771"/>
    </source>
</evidence>